<evidence type="ECO:0000256" key="1">
    <source>
        <dbReference type="SAM" id="Phobius"/>
    </source>
</evidence>
<feature type="transmembrane region" description="Helical" evidence="1">
    <location>
        <begin position="20"/>
        <end position="45"/>
    </location>
</feature>
<accession>A0A7S2U4A9</accession>
<keyword evidence="1" id="KW-1133">Transmembrane helix</keyword>
<sequence>MDPRSLMNEALRKMFPWYILWLIDHPVVFVVVAVIVALIIIRLLAGYARMIVRVCKIAFTIGFISSHVGAVTAAWATLPGDAGFLTKAVALLKALTLPSRMLLRTLLSPFTSIIETARTVAGIVAGPLLEVIWFQGKILFGMTRVLFREVLLGYLILVSVLYYHCKSWNAARVIVSICTEVDAAVAKASFSKQKAEIKREASGPEKPKGSRPKSSLHKTIVRILAELPLKMFGLIPLIARSKARGAWAPMLNLVCAGMLAGALYPLRDFMACAFFVKFGFELYGAYGDGKGDE</sequence>
<proteinExistence type="predicted"/>
<gene>
    <name evidence="2" type="ORF">LSP00402_LOCUS21047</name>
</gene>
<feature type="transmembrane region" description="Helical" evidence="1">
    <location>
        <begin position="245"/>
        <end position="266"/>
    </location>
</feature>
<dbReference type="EMBL" id="HBHP01034177">
    <property type="protein sequence ID" value="CAD9777031.1"/>
    <property type="molecule type" value="Transcribed_RNA"/>
</dbReference>
<feature type="transmembrane region" description="Helical" evidence="1">
    <location>
        <begin position="146"/>
        <end position="163"/>
    </location>
</feature>
<keyword evidence="1" id="KW-0812">Transmembrane</keyword>
<reference evidence="2" key="1">
    <citation type="submission" date="2021-01" db="EMBL/GenBank/DDBJ databases">
        <authorList>
            <person name="Corre E."/>
            <person name="Pelletier E."/>
            <person name="Niang G."/>
            <person name="Scheremetjew M."/>
            <person name="Finn R."/>
            <person name="Kale V."/>
            <person name="Holt S."/>
            <person name="Cochrane G."/>
            <person name="Meng A."/>
            <person name="Brown T."/>
            <person name="Cohen L."/>
        </authorList>
    </citation>
    <scope>NUCLEOTIDE SEQUENCE</scope>
    <source>
        <strain evidence="2">CCMP622</strain>
    </source>
</reference>
<organism evidence="2">
    <name type="scientific">Lotharella oceanica</name>
    <dbReference type="NCBI Taxonomy" id="641309"/>
    <lineage>
        <taxon>Eukaryota</taxon>
        <taxon>Sar</taxon>
        <taxon>Rhizaria</taxon>
        <taxon>Cercozoa</taxon>
        <taxon>Chlorarachniophyceae</taxon>
        <taxon>Lotharella</taxon>
    </lineage>
</organism>
<dbReference type="AlphaFoldDB" id="A0A7S2U4A9"/>
<name>A0A7S2U4A9_9EUKA</name>
<feature type="transmembrane region" description="Helical" evidence="1">
    <location>
        <begin position="57"/>
        <end position="78"/>
    </location>
</feature>
<protein>
    <submittedName>
        <fullName evidence="2">Uncharacterized protein</fullName>
    </submittedName>
</protein>
<keyword evidence="1" id="KW-0472">Membrane</keyword>
<evidence type="ECO:0000313" key="2">
    <source>
        <dbReference type="EMBL" id="CAD9777031.1"/>
    </source>
</evidence>